<organism evidence="6 7">
    <name type="scientific">Desulfamplus magnetovallimortis</name>
    <dbReference type="NCBI Taxonomy" id="1246637"/>
    <lineage>
        <taxon>Bacteria</taxon>
        <taxon>Pseudomonadati</taxon>
        <taxon>Thermodesulfobacteriota</taxon>
        <taxon>Desulfobacteria</taxon>
        <taxon>Desulfobacterales</taxon>
        <taxon>Desulfobacteraceae</taxon>
        <taxon>Desulfamplus</taxon>
    </lineage>
</organism>
<name>A0A1W1HHX4_9BACT</name>
<dbReference type="EMBL" id="FWEV01000297">
    <property type="protein sequence ID" value="SLM32046.1"/>
    <property type="molecule type" value="Genomic_DNA"/>
</dbReference>
<keyword evidence="7" id="KW-1185">Reference proteome</keyword>
<dbReference type="RefSeq" id="WP_080801435.1">
    <property type="nucleotide sequence ID" value="NZ_LT828542.1"/>
</dbReference>
<sequence>MNKYIKPQKTSSPDTISRGDLPESIVSHYGSSNLESKIYDGLAKAGKDTDNLAIKDLSVIDQLHTGGHIATLELAHKAAIKAGYHLFDAGCGIGGSSRLLAEKFQCRVTGMDLVPSFVQVSEKLSISTHTEDSVNFVCGNIIDTELKSEIFDMVWCQHTLMNIENKRKVFEEFMRILKPGGTVVLHEILKGDDNMQEGIALPVPWAAAPEHSFLITIDVIKSIINDCGFKVRFLNDVTEQAKVWWEKVDAAFSKTEGSPPKPLGPHIIFGENGKLFGKTMTRNLNEGRIRMIEAALIRIES</sequence>
<evidence type="ECO:0000256" key="3">
    <source>
        <dbReference type="ARBA" id="ARBA00022679"/>
    </source>
</evidence>
<proteinExistence type="predicted"/>
<dbReference type="InterPro" id="IPR029063">
    <property type="entry name" value="SAM-dependent_MTases_sf"/>
</dbReference>
<evidence type="ECO:0000259" key="5">
    <source>
        <dbReference type="Pfam" id="PF08241"/>
    </source>
</evidence>
<dbReference type="AlphaFoldDB" id="A0A1W1HHX4"/>
<accession>A0A1W1HHX4</accession>
<keyword evidence="3 6" id="KW-0808">Transferase</keyword>
<reference evidence="6 7" key="1">
    <citation type="submission" date="2017-03" db="EMBL/GenBank/DDBJ databases">
        <authorList>
            <person name="Afonso C.L."/>
            <person name="Miller P.J."/>
            <person name="Scott M.A."/>
            <person name="Spackman E."/>
            <person name="Goraichik I."/>
            <person name="Dimitrov K.M."/>
            <person name="Suarez D.L."/>
            <person name="Swayne D.E."/>
        </authorList>
    </citation>
    <scope>NUCLEOTIDE SEQUENCE [LARGE SCALE GENOMIC DNA]</scope>
    <source>
        <strain evidence="6">PRJEB14757</strain>
    </source>
</reference>
<comment type="pathway">
    <text evidence="1">Lipid metabolism.</text>
</comment>
<evidence type="ECO:0000313" key="6">
    <source>
        <dbReference type="EMBL" id="SLM32046.1"/>
    </source>
</evidence>
<dbReference type="CDD" id="cd02440">
    <property type="entry name" value="AdoMet_MTases"/>
    <property type="match status" value="1"/>
</dbReference>
<comment type="pathway">
    <text evidence="4">Phospholipid metabolism.</text>
</comment>
<evidence type="ECO:0000256" key="1">
    <source>
        <dbReference type="ARBA" id="ARBA00005189"/>
    </source>
</evidence>
<keyword evidence="2 6" id="KW-0489">Methyltransferase</keyword>
<dbReference type="InterPro" id="IPR013216">
    <property type="entry name" value="Methyltransf_11"/>
</dbReference>
<dbReference type="GO" id="GO:0008757">
    <property type="term" value="F:S-adenosylmethionine-dependent methyltransferase activity"/>
    <property type="evidence" value="ECO:0007669"/>
    <property type="project" value="InterPro"/>
</dbReference>
<dbReference type="PANTHER" id="PTHR44307">
    <property type="entry name" value="PHOSPHOETHANOLAMINE METHYLTRANSFERASE"/>
    <property type="match status" value="1"/>
</dbReference>
<dbReference type="SUPFAM" id="SSF53335">
    <property type="entry name" value="S-adenosyl-L-methionine-dependent methyltransferases"/>
    <property type="match status" value="1"/>
</dbReference>
<dbReference type="PANTHER" id="PTHR44307:SF2">
    <property type="entry name" value="PHOSPHOETHANOLAMINE METHYLTRANSFERASE ISOFORM X1"/>
    <property type="match status" value="1"/>
</dbReference>
<dbReference type="GO" id="GO:0032259">
    <property type="term" value="P:methylation"/>
    <property type="evidence" value="ECO:0007669"/>
    <property type="project" value="UniProtKB-KW"/>
</dbReference>
<evidence type="ECO:0000256" key="2">
    <source>
        <dbReference type="ARBA" id="ARBA00022603"/>
    </source>
</evidence>
<gene>
    <name evidence="6" type="ORF">MTBBW1_540025</name>
</gene>
<evidence type="ECO:0000313" key="7">
    <source>
        <dbReference type="Proteomes" id="UP000191931"/>
    </source>
</evidence>
<dbReference type="Gene3D" id="3.40.50.150">
    <property type="entry name" value="Vaccinia Virus protein VP39"/>
    <property type="match status" value="1"/>
</dbReference>
<protein>
    <submittedName>
        <fullName evidence="6">Putative Methyltransferase type 11</fullName>
    </submittedName>
</protein>
<feature type="domain" description="Methyltransferase type 11" evidence="5">
    <location>
        <begin position="88"/>
        <end position="184"/>
    </location>
</feature>
<dbReference type="Pfam" id="PF08241">
    <property type="entry name" value="Methyltransf_11"/>
    <property type="match status" value="1"/>
</dbReference>
<dbReference type="OrthoDB" id="9777830at2"/>
<dbReference type="STRING" id="1246637.MTBBW1_540025"/>
<dbReference type="Proteomes" id="UP000191931">
    <property type="component" value="Unassembled WGS sequence"/>
</dbReference>
<evidence type="ECO:0000256" key="4">
    <source>
        <dbReference type="ARBA" id="ARBA00025707"/>
    </source>
</evidence>